<dbReference type="EMBL" id="CATOUU010000694">
    <property type="protein sequence ID" value="CAI9941478.1"/>
    <property type="molecule type" value="Genomic_DNA"/>
</dbReference>
<dbReference type="Proteomes" id="UP001642409">
    <property type="component" value="Unassembled WGS sequence"/>
</dbReference>
<evidence type="ECO:0000256" key="1">
    <source>
        <dbReference type="SAM" id="MobiDB-lite"/>
    </source>
</evidence>
<dbReference type="AlphaFoldDB" id="A0AA86PQD0"/>
<sequence>MSSTIRITSPRKMKHPENTMLDIRKGDSGQLRIFKDMFNPESNIIKYAKVILKAEFGTALFRDKIRQDLAFQSAINVQGALFNTILNYYINDPTPIIEMQLTISLIQIEFIDLQLKEVIQQFLKFDQTQEVKFHPNYMLLFQIYTNDLRCKETIIQLVTSQNQRKILSANSLSQSQSSQLTEKVTLKSKLETKYLQALNPQLFSILLISNSDSNRLKLFKALCIHSRLLETNQKNLDIIIQSTKQLMNEKSNFDLLRELYAIGLQLQKTKNPLDSQRLKKLIPCVLYQYFTDESIIIDKSVQFQIPCDCLYNLEDFTKINLWRKNLNNSLCISPTYKLILQCCLYMYSRVEQIQQEMHAQIKHLINTQIEKPIIPTQPLPNYRLQATEQLPVFVFQQLECKDMKLKLFCYSVLLLHTFDKSIALRLKSALTFQRFVPSFITNKFIEAVDTDQNQDVNLWNKKIYSLFVSDTSLQTGFELQIRSRVLNPSYRLLALRCLDGYAKQLEREERRLCRFIEVDDEEPENWDDFQEQSDNEESGELLLISNDE</sequence>
<name>A0AA86PQD0_9EUKA</name>
<protein>
    <submittedName>
        <fullName evidence="2">Uncharacterized protein</fullName>
    </submittedName>
</protein>
<reference evidence="2" key="1">
    <citation type="submission" date="2023-06" db="EMBL/GenBank/DDBJ databases">
        <authorList>
            <person name="Kurt Z."/>
        </authorList>
    </citation>
    <scope>NUCLEOTIDE SEQUENCE</scope>
</reference>
<keyword evidence="4" id="KW-1185">Reference proteome</keyword>
<accession>A0AA86PQD0</accession>
<evidence type="ECO:0000313" key="2">
    <source>
        <dbReference type="EMBL" id="CAI9941478.1"/>
    </source>
</evidence>
<gene>
    <name evidence="2" type="ORF">HINF_LOCUS29123</name>
    <name evidence="3" type="ORF">HINF_LOCUS30312</name>
</gene>
<evidence type="ECO:0000313" key="3">
    <source>
        <dbReference type="EMBL" id="CAL6025474.1"/>
    </source>
</evidence>
<comment type="caution">
    <text evidence="2">The sequence shown here is derived from an EMBL/GenBank/DDBJ whole genome shotgun (WGS) entry which is preliminary data.</text>
</comment>
<dbReference type="EMBL" id="CAXDID020000099">
    <property type="protein sequence ID" value="CAL6025474.1"/>
    <property type="molecule type" value="Genomic_DNA"/>
</dbReference>
<evidence type="ECO:0000313" key="4">
    <source>
        <dbReference type="Proteomes" id="UP001642409"/>
    </source>
</evidence>
<reference evidence="3 4" key="2">
    <citation type="submission" date="2024-07" db="EMBL/GenBank/DDBJ databases">
        <authorList>
            <person name="Akdeniz Z."/>
        </authorList>
    </citation>
    <scope>NUCLEOTIDE SEQUENCE [LARGE SCALE GENOMIC DNA]</scope>
</reference>
<feature type="region of interest" description="Disordered" evidence="1">
    <location>
        <begin position="523"/>
        <end position="548"/>
    </location>
</feature>
<proteinExistence type="predicted"/>
<organism evidence="2">
    <name type="scientific">Hexamita inflata</name>
    <dbReference type="NCBI Taxonomy" id="28002"/>
    <lineage>
        <taxon>Eukaryota</taxon>
        <taxon>Metamonada</taxon>
        <taxon>Diplomonadida</taxon>
        <taxon>Hexamitidae</taxon>
        <taxon>Hexamitinae</taxon>
        <taxon>Hexamita</taxon>
    </lineage>
</organism>
<feature type="compositionally biased region" description="Acidic residues" evidence="1">
    <location>
        <begin position="523"/>
        <end position="539"/>
    </location>
</feature>